<proteinExistence type="predicted"/>
<dbReference type="STRING" id="1302690.BUE76_22060"/>
<sequence length="134" mass="15505">MTMILIIAEDDFDQQAIYKECIAEIDPYIQIRFAVNGYDLLGTLASCEFEGCMPDMVLLDLNMPYMDGRTVLAKLKDDQRFCKLKVVIFTESEYPIDRYFGQMFKTPYYVKGKSKNECIEVFKSIINSLAQGYN</sequence>
<dbReference type="RefSeq" id="WP_073041884.1">
    <property type="nucleotide sequence ID" value="NZ_FQUO01000005.1"/>
</dbReference>
<dbReference type="GO" id="GO:0000160">
    <property type="term" value="P:phosphorelay signal transduction system"/>
    <property type="evidence" value="ECO:0007669"/>
    <property type="project" value="InterPro"/>
</dbReference>
<evidence type="ECO:0000259" key="2">
    <source>
        <dbReference type="PROSITE" id="PS50110"/>
    </source>
</evidence>
<keyword evidence="1" id="KW-0597">Phosphoprotein</keyword>
<evidence type="ECO:0000313" key="4">
    <source>
        <dbReference type="Proteomes" id="UP000184368"/>
    </source>
</evidence>
<keyword evidence="4" id="KW-1185">Reference proteome</keyword>
<feature type="domain" description="Response regulatory" evidence="2">
    <location>
        <begin position="4"/>
        <end position="126"/>
    </location>
</feature>
<evidence type="ECO:0000313" key="3">
    <source>
        <dbReference type="EMBL" id="SHF15188.1"/>
    </source>
</evidence>
<dbReference type="SUPFAM" id="SSF52172">
    <property type="entry name" value="CheY-like"/>
    <property type="match status" value="1"/>
</dbReference>
<name>A0A1M4ZB52_9BACT</name>
<dbReference type="Gene3D" id="3.40.50.2300">
    <property type="match status" value="1"/>
</dbReference>
<accession>A0A1M4ZB52</accession>
<protein>
    <submittedName>
        <fullName evidence="3">Response regulator receiver domain-containing protein</fullName>
    </submittedName>
</protein>
<dbReference type="Proteomes" id="UP000184368">
    <property type="component" value="Unassembled WGS sequence"/>
</dbReference>
<feature type="modified residue" description="4-aspartylphosphate" evidence="1">
    <location>
        <position position="60"/>
    </location>
</feature>
<dbReference type="InterPro" id="IPR011006">
    <property type="entry name" value="CheY-like_superfamily"/>
</dbReference>
<organism evidence="3 4">
    <name type="scientific">Cnuella takakiae</name>
    <dbReference type="NCBI Taxonomy" id="1302690"/>
    <lineage>
        <taxon>Bacteria</taxon>
        <taxon>Pseudomonadati</taxon>
        <taxon>Bacteroidota</taxon>
        <taxon>Chitinophagia</taxon>
        <taxon>Chitinophagales</taxon>
        <taxon>Chitinophagaceae</taxon>
        <taxon>Cnuella</taxon>
    </lineage>
</organism>
<dbReference type="OrthoDB" id="9789181at2"/>
<reference evidence="3 4" key="1">
    <citation type="submission" date="2016-11" db="EMBL/GenBank/DDBJ databases">
        <authorList>
            <person name="Jaros S."/>
            <person name="Januszkiewicz K."/>
            <person name="Wedrychowicz H."/>
        </authorList>
    </citation>
    <scope>NUCLEOTIDE SEQUENCE [LARGE SCALE GENOMIC DNA]</scope>
    <source>
        <strain evidence="3 4">DSM 26897</strain>
    </source>
</reference>
<dbReference type="EMBL" id="FQUO01000005">
    <property type="protein sequence ID" value="SHF15188.1"/>
    <property type="molecule type" value="Genomic_DNA"/>
</dbReference>
<dbReference type="AlphaFoldDB" id="A0A1M4ZB52"/>
<gene>
    <name evidence="3" type="ORF">SAMN05444008_105155</name>
</gene>
<dbReference type="PROSITE" id="PS50110">
    <property type="entry name" value="RESPONSE_REGULATORY"/>
    <property type="match status" value="1"/>
</dbReference>
<dbReference type="Pfam" id="PF00072">
    <property type="entry name" value="Response_reg"/>
    <property type="match status" value="1"/>
</dbReference>
<evidence type="ECO:0000256" key="1">
    <source>
        <dbReference type="PROSITE-ProRule" id="PRU00169"/>
    </source>
</evidence>
<dbReference type="InterPro" id="IPR001789">
    <property type="entry name" value="Sig_transdc_resp-reg_receiver"/>
</dbReference>